<evidence type="ECO:0000313" key="1">
    <source>
        <dbReference type="EnsemblMetazoa" id="AFAF010216-PA"/>
    </source>
</evidence>
<reference evidence="1" key="2">
    <citation type="submission" date="2020-05" db="UniProtKB">
        <authorList>
            <consortium name="EnsemblMetazoa"/>
        </authorList>
    </citation>
    <scope>IDENTIFICATION</scope>
    <source>
        <strain evidence="1">FAR1</strain>
    </source>
</reference>
<protein>
    <submittedName>
        <fullName evidence="1">Uncharacterized protein</fullName>
    </submittedName>
</protein>
<dbReference type="AlphaFoldDB" id="A0A182QHE3"/>
<organism evidence="1 2">
    <name type="scientific">Anopheles farauti</name>
    <dbReference type="NCBI Taxonomy" id="69004"/>
    <lineage>
        <taxon>Eukaryota</taxon>
        <taxon>Metazoa</taxon>
        <taxon>Ecdysozoa</taxon>
        <taxon>Arthropoda</taxon>
        <taxon>Hexapoda</taxon>
        <taxon>Insecta</taxon>
        <taxon>Pterygota</taxon>
        <taxon>Neoptera</taxon>
        <taxon>Endopterygota</taxon>
        <taxon>Diptera</taxon>
        <taxon>Nematocera</taxon>
        <taxon>Culicoidea</taxon>
        <taxon>Culicidae</taxon>
        <taxon>Anophelinae</taxon>
        <taxon>Anopheles</taxon>
    </lineage>
</organism>
<dbReference type="EMBL" id="AXCN02000477">
    <property type="status" value="NOT_ANNOTATED_CDS"/>
    <property type="molecule type" value="Genomic_DNA"/>
</dbReference>
<name>A0A182QHE3_9DIPT</name>
<accession>A0A182QHE3</accession>
<dbReference type="EnsemblMetazoa" id="AFAF010216-RA">
    <property type="protein sequence ID" value="AFAF010216-PA"/>
    <property type="gene ID" value="AFAF010216"/>
</dbReference>
<sequence length="122" mass="13314">MIIRRRTRVVPGFRLRLRFSATTSSITTRVALEHRLTRFKGKSKDATKKVGGGEVVEEAKDTKHKTPLDLPVAKVARRLALEQRQADGTPQTGPVPGAAVDVEEVLIGDRFPAGGAYPQLSL</sequence>
<dbReference type="Proteomes" id="UP000075886">
    <property type="component" value="Unassembled WGS sequence"/>
</dbReference>
<evidence type="ECO:0000313" key="2">
    <source>
        <dbReference type="Proteomes" id="UP000075886"/>
    </source>
</evidence>
<dbReference type="VEuPathDB" id="VectorBase:AFAF010216"/>
<reference evidence="2" key="1">
    <citation type="submission" date="2014-01" db="EMBL/GenBank/DDBJ databases">
        <title>The Genome Sequence of Anopheles farauti FAR1 (V2).</title>
        <authorList>
            <consortium name="The Broad Institute Genomics Platform"/>
            <person name="Neafsey D.E."/>
            <person name="Besansky N."/>
            <person name="Howell P."/>
            <person name="Walton C."/>
            <person name="Young S.K."/>
            <person name="Zeng Q."/>
            <person name="Gargeya S."/>
            <person name="Fitzgerald M."/>
            <person name="Haas B."/>
            <person name="Abouelleil A."/>
            <person name="Allen A.W."/>
            <person name="Alvarado L."/>
            <person name="Arachchi H.M."/>
            <person name="Berlin A.M."/>
            <person name="Chapman S.B."/>
            <person name="Gainer-Dewar J."/>
            <person name="Goldberg J."/>
            <person name="Griggs A."/>
            <person name="Gujja S."/>
            <person name="Hansen M."/>
            <person name="Howarth C."/>
            <person name="Imamovic A."/>
            <person name="Ireland A."/>
            <person name="Larimer J."/>
            <person name="McCowan C."/>
            <person name="Murphy C."/>
            <person name="Pearson M."/>
            <person name="Poon T.W."/>
            <person name="Priest M."/>
            <person name="Roberts A."/>
            <person name="Saif S."/>
            <person name="Shea T."/>
            <person name="Sisk P."/>
            <person name="Sykes S."/>
            <person name="Wortman J."/>
            <person name="Nusbaum C."/>
            <person name="Birren B."/>
        </authorList>
    </citation>
    <scope>NUCLEOTIDE SEQUENCE [LARGE SCALE GENOMIC DNA]</scope>
    <source>
        <strain evidence="2">FAR1</strain>
    </source>
</reference>
<keyword evidence="2" id="KW-1185">Reference proteome</keyword>
<proteinExistence type="predicted"/>